<evidence type="ECO:0000313" key="4">
    <source>
        <dbReference type="Proteomes" id="UP000807469"/>
    </source>
</evidence>
<dbReference type="Pfam" id="PF20152">
    <property type="entry name" value="DUF6534"/>
    <property type="match status" value="1"/>
</dbReference>
<dbReference type="PANTHER" id="PTHR40465">
    <property type="entry name" value="CHROMOSOME 1, WHOLE GENOME SHOTGUN SEQUENCE"/>
    <property type="match status" value="1"/>
</dbReference>
<keyword evidence="4" id="KW-1185">Reference proteome</keyword>
<feature type="transmembrane region" description="Helical" evidence="1">
    <location>
        <begin position="56"/>
        <end position="78"/>
    </location>
</feature>
<dbReference type="PANTHER" id="PTHR40465:SF1">
    <property type="entry name" value="DUF6534 DOMAIN-CONTAINING PROTEIN"/>
    <property type="match status" value="1"/>
</dbReference>
<keyword evidence="1" id="KW-0472">Membrane</keyword>
<feature type="transmembrane region" description="Helical" evidence="1">
    <location>
        <begin position="243"/>
        <end position="261"/>
    </location>
</feature>
<organism evidence="3 4">
    <name type="scientific">Pholiota conissans</name>
    <dbReference type="NCBI Taxonomy" id="109636"/>
    <lineage>
        <taxon>Eukaryota</taxon>
        <taxon>Fungi</taxon>
        <taxon>Dikarya</taxon>
        <taxon>Basidiomycota</taxon>
        <taxon>Agaricomycotina</taxon>
        <taxon>Agaricomycetes</taxon>
        <taxon>Agaricomycetidae</taxon>
        <taxon>Agaricales</taxon>
        <taxon>Agaricineae</taxon>
        <taxon>Strophariaceae</taxon>
        <taxon>Pholiota</taxon>
    </lineage>
</organism>
<evidence type="ECO:0000256" key="1">
    <source>
        <dbReference type="SAM" id="Phobius"/>
    </source>
</evidence>
<feature type="transmembrane region" description="Helical" evidence="1">
    <location>
        <begin position="166"/>
        <end position="192"/>
    </location>
</feature>
<proteinExistence type="predicted"/>
<sequence length="302" mass="33937">MVLTTIDPSKFVIQSDGILGAVEVSIFIGLVLYGISVSQVYTYFRLWKDDRPALKLLVMIILILETAHSFTAGMVVYYDTVTRFQAPKANSYPLSTNALLETLINLIVECFFSYRIYRLSLKNIPIVLSCLIFVLLRFISGTYLVIEGYLDVPNEPNGISLAVHYSWLITSCLAVGGMADVLIAFFMIYYLLNLKSSSVDVRKSTINLINRLTLWSLQTGLITSVTSVAVIICFQAMKNMVWFGLYMILAKLYSNSLLVSLNARSRKPEQSHVFSKTLTAIEFTHRELVSINFPAITDDDCV</sequence>
<accession>A0A9P5Z2W1</accession>
<feature type="transmembrane region" description="Helical" evidence="1">
    <location>
        <begin position="124"/>
        <end position="146"/>
    </location>
</feature>
<dbReference type="Proteomes" id="UP000807469">
    <property type="component" value="Unassembled WGS sequence"/>
</dbReference>
<feature type="transmembrane region" description="Helical" evidence="1">
    <location>
        <begin position="24"/>
        <end position="44"/>
    </location>
</feature>
<dbReference type="InterPro" id="IPR045339">
    <property type="entry name" value="DUF6534"/>
</dbReference>
<protein>
    <recommendedName>
        <fullName evidence="2">DUF6534 domain-containing protein</fullName>
    </recommendedName>
</protein>
<feature type="domain" description="DUF6534" evidence="2">
    <location>
        <begin position="178"/>
        <end position="265"/>
    </location>
</feature>
<gene>
    <name evidence="3" type="ORF">BDN70DRAFT_879978</name>
</gene>
<reference evidence="3" key="1">
    <citation type="submission" date="2020-11" db="EMBL/GenBank/DDBJ databases">
        <authorList>
            <consortium name="DOE Joint Genome Institute"/>
            <person name="Ahrendt S."/>
            <person name="Riley R."/>
            <person name="Andreopoulos W."/>
            <person name="Labutti K."/>
            <person name="Pangilinan J."/>
            <person name="Ruiz-Duenas F.J."/>
            <person name="Barrasa J.M."/>
            <person name="Sanchez-Garcia M."/>
            <person name="Camarero S."/>
            <person name="Miyauchi S."/>
            <person name="Serrano A."/>
            <person name="Linde D."/>
            <person name="Babiker R."/>
            <person name="Drula E."/>
            <person name="Ayuso-Fernandez I."/>
            <person name="Pacheco R."/>
            <person name="Padilla G."/>
            <person name="Ferreira P."/>
            <person name="Barriuso J."/>
            <person name="Kellner H."/>
            <person name="Castanera R."/>
            <person name="Alfaro M."/>
            <person name="Ramirez L."/>
            <person name="Pisabarro A.G."/>
            <person name="Kuo A."/>
            <person name="Tritt A."/>
            <person name="Lipzen A."/>
            <person name="He G."/>
            <person name="Yan M."/>
            <person name="Ng V."/>
            <person name="Cullen D."/>
            <person name="Martin F."/>
            <person name="Rosso M.-N."/>
            <person name="Henrissat B."/>
            <person name="Hibbett D."/>
            <person name="Martinez A.T."/>
            <person name="Grigoriev I.V."/>
        </authorList>
    </citation>
    <scope>NUCLEOTIDE SEQUENCE</scope>
    <source>
        <strain evidence="3">CIRM-BRFM 674</strain>
    </source>
</reference>
<dbReference type="AlphaFoldDB" id="A0A9P5Z2W1"/>
<evidence type="ECO:0000313" key="3">
    <source>
        <dbReference type="EMBL" id="KAF9478456.1"/>
    </source>
</evidence>
<feature type="transmembrane region" description="Helical" evidence="1">
    <location>
        <begin position="212"/>
        <end position="237"/>
    </location>
</feature>
<keyword evidence="1" id="KW-0812">Transmembrane</keyword>
<comment type="caution">
    <text evidence="3">The sequence shown here is derived from an EMBL/GenBank/DDBJ whole genome shotgun (WGS) entry which is preliminary data.</text>
</comment>
<evidence type="ECO:0000259" key="2">
    <source>
        <dbReference type="Pfam" id="PF20152"/>
    </source>
</evidence>
<keyword evidence="1" id="KW-1133">Transmembrane helix</keyword>
<dbReference type="EMBL" id="MU155234">
    <property type="protein sequence ID" value="KAF9478456.1"/>
    <property type="molecule type" value="Genomic_DNA"/>
</dbReference>
<name>A0A9P5Z2W1_9AGAR</name>
<dbReference type="OrthoDB" id="2929525at2759"/>